<keyword evidence="3" id="KW-1185">Reference proteome</keyword>
<dbReference type="Proteomes" id="UP000735302">
    <property type="component" value="Unassembled WGS sequence"/>
</dbReference>
<reference evidence="2 3" key="1">
    <citation type="journal article" date="2021" name="Elife">
        <title>Chloroplast acquisition without the gene transfer in kleptoplastic sea slugs, Plakobranchus ocellatus.</title>
        <authorList>
            <person name="Maeda T."/>
            <person name="Takahashi S."/>
            <person name="Yoshida T."/>
            <person name="Shimamura S."/>
            <person name="Takaki Y."/>
            <person name="Nagai Y."/>
            <person name="Toyoda A."/>
            <person name="Suzuki Y."/>
            <person name="Arimoto A."/>
            <person name="Ishii H."/>
            <person name="Satoh N."/>
            <person name="Nishiyama T."/>
            <person name="Hasebe M."/>
            <person name="Maruyama T."/>
            <person name="Minagawa J."/>
            <person name="Obokata J."/>
            <person name="Shigenobu S."/>
        </authorList>
    </citation>
    <scope>NUCLEOTIDE SEQUENCE [LARGE SCALE GENOMIC DNA]</scope>
</reference>
<keyword evidence="1" id="KW-0472">Membrane</keyword>
<protein>
    <submittedName>
        <fullName evidence="2">Uncharacterized protein</fullName>
    </submittedName>
</protein>
<proteinExistence type="predicted"/>
<dbReference type="AlphaFoldDB" id="A0AAV4AP01"/>
<feature type="transmembrane region" description="Helical" evidence="1">
    <location>
        <begin position="163"/>
        <end position="180"/>
    </location>
</feature>
<sequence length="250" mass="29158">MPRLGGRPGGASSALRLTLDSERSPSVHYANWKETMLLQRQLTTLTRTEKALVHGITVDQKVAFRRFQNKLQRSKIANARMWNDKETEIELRDAGMRRLHSESHLFEDTKVDFLSKLEKRPYSAALPGRTRRSAGVDVPHGESPGVDVPHGESAGIDVLMEKVLVLMFLMEKVLVLMFLMERVLVLMFLMERVRVLMFLMERVLLLMFLMERVRVLMFLMERVLVLMFLMKRVLVLMFLMERVLVLRFLR</sequence>
<evidence type="ECO:0000256" key="1">
    <source>
        <dbReference type="SAM" id="Phobius"/>
    </source>
</evidence>
<comment type="caution">
    <text evidence="2">The sequence shown here is derived from an EMBL/GenBank/DDBJ whole genome shotgun (WGS) entry which is preliminary data.</text>
</comment>
<keyword evidence="1" id="KW-1133">Transmembrane helix</keyword>
<feature type="transmembrane region" description="Helical" evidence="1">
    <location>
        <begin position="222"/>
        <end position="240"/>
    </location>
</feature>
<dbReference type="EMBL" id="BLXT01004061">
    <property type="protein sequence ID" value="GFO09083.1"/>
    <property type="molecule type" value="Genomic_DNA"/>
</dbReference>
<accession>A0AAV4AP01</accession>
<evidence type="ECO:0000313" key="2">
    <source>
        <dbReference type="EMBL" id="GFO09083.1"/>
    </source>
</evidence>
<gene>
    <name evidence="2" type="ORF">PoB_003558800</name>
</gene>
<name>A0AAV4AP01_9GAST</name>
<evidence type="ECO:0000313" key="3">
    <source>
        <dbReference type="Proteomes" id="UP000735302"/>
    </source>
</evidence>
<feature type="transmembrane region" description="Helical" evidence="1">
    <location>
        <begin position="192"/>
        <end position="210"/>
    </location>
</feature>
<organism evidence="2 3">
    <name type="scientific">Plakobranchus ocellatus</name>
    <dbReference type="NCBI Taxonomy" id="259542"/>
    <lineage>
        <taxon>Eukaryota</taxon>
        <taxon>Metazoa</taxon>
        <taxon>Spiralia</taxon>
        <taxon>Lophotrochozoa</taxon>
        <taxon>Mollusca</taxon>
        <taxon>Gastropoda</taxon>
        <taxon>Heterobranchia</taxon>
        <taxon>Euthyneura</taxon>
        <taxon>Panpulmonata</taxon>
        <taxon>Sacoglossa</taxon>
        <taxon>Placobranchoidea</taxon>
        <taxon>Plakobranchidae</taxon>
        <taxon>Plakobranchus</taxon>
    </lineage>
</organism>
<keyword evidence="1" id="KW-0812">Transmembrane</keyword>